<protein>
    <submittedName>
        <fullName evidence="2">Uncharacterized protein</fullName>
    </submittedName>
</protein>
<dbReference type="Proteomes" id="UP000807115">
    <property type="component" value="Chromosome 2"/>
</dbReference>
<dbReference type="AlphaFoldDB" id="A0A921RMJ4"/>
<feature type="region of interest" description="Disordered" evidence="1">
    <location>
        <begin position="1"/>
        <end position="42"/>
    </location>
</feature>
<evidence type="ECO:0000256" key="1">
    <source>
        <dbReference type="SAM" id="MobiDB-lite"/>
    </source>
</evidence>
<feature type="region of interest" description="Disordered" evidence="1">
    <location>
        <begin position="70"/>
        <end position="113"/>
    </location>
</feature>
<sequence>MPSRASRPSGARWRPSSSIPLRRTTTPWAIPSSPRPPMASPPVTWTRVAARAGRGSRVLVARCEHGEVRRGDVHEGAHQEQVAADQHHGLAPQAPGDAARQQRPHHAERIQRQREGRQRLVVVDAVHVLVAAARRALEQAWEELLQESLHLRHTSWTLLQVATDGATEFICSMSVLVFSVFYLLDGDA</sequence>
<dbReference type="EMBL" id="CM027681">
    <property type="protein sequence ID" value="KAG0542987.1"/>
    <property type="molecule type" value="Genomic_DNA"/>
</dbReference>
<name>A0A921RMJ4_SORBI</name>
<feature type="compositionally biased region" description="Polar residues" evidence="1">
    <location>
        <begin position="15"/>
        <end position="27"/>
    </location>
</feature>
<proteinExistence type="predicted"/>
<gene>
    <name evidence="2" type="ORF">BDA96_02G151400</name>
</gene>
<evidence type="ECO:0000313" key="2">
    <source>
        <dbReference type="EMBL" id="KAG0542987.1"/>
    </source>
</evidence>
<reference evidence="2" key="2">
    <citation type="submission" date="2020-10" db="EMBL/GenBank/DDBJ databases">
        <authorList>
            <person name="Cooper E.A."/>
            <person name="Brenton Z.W."/>
            <person name="Flinn B.S."/>
            <person name="Jenkins J."/>
            <person name="Shu S."/>
            <person name="Flowers D."/>
            <person name="Luo F."/>
            <person name="Wang Y."/>
            <person name="Xia P."/>
            <person name="Barry K."/>
            <person name="Daum C."/>
            <person name="Lipzen A."/>
            <person name="Yoshinaga Y."/>
            <person name="Schmutz J."/>
            <person name="Saski C."/>
            <person name="Vermerris W."/>
            <person name="Kresovich S."/>
        </authorList>
    </citation>
    <scope>NUCLEOTIDE SEQUENCE</scope>
</reference>
<comment type="caution">
    <text evidence="2">The sequence shown here is derived from an EMBL/GenBank/DDBJ whole genome shotgun (WGS) entry which is preliminary data.</text>
</comment>
<reference evidence="2" key="1">
    <citation type="journal article" date="2019" name="BMC Genomics">
        <title>A new reference genome for Sorghum bicolor reveals high levels of sequence similarity between sweet and grain genotypes: implications for the genetics of sugar metabolism.</title>
        <authorList>
            <person name="Cooper E.A."/>
            <person name="Brenton Z.W."/>
            <person name="Flinn B.S."/>
            <person name="Jenkins J."/>
            <person name="Shu S."/>
            <person name="Flowers D."/>
            <person name="Luo F."/>
            <person name="Wang Y."/>
            <person name="Xia P."/>
            <person name="Barry K."/>
            <person name="Daum C."/>
            <person name="Lipzen A."/>
            <person name="Yoshinaga Y."/>
            <person name="Schmutz J."/>
            <person name="Saski C."/>
            <person name="Vermerris W."/>
            <person name="Kresovich S."/>
        </authorList>
    </citation>
    <scope>NUCLEOTIDE SEQUENCE</scope>
</reference>
<organism evidence="2 3">
    <name type="scientific">Sorghum bicolor</name>
    <name type="common">Sorghum</name>
    <name type="synonym">Sorghum vulgare</name>
    <dbReference type="NCBI Taxonomy" id="4558"/>
    <lineage>
        <taxon>Eukaryota</taxon>
        <taxon>Viridiplantae</taxon>
        <taxon>Streptophyta</taxon>
        <taxon>Embryophyta</taxon>
        <taxon>Tracheophyta</taxon>
        <taxon>Spermatophyta</taxon>
        <taxon>Magnoliopsida</taxon>
        <taxon>Liliopsida</taxon>
        <taxon>Poales</taxon>
        <taxon>Poaceae</taxon>
        <taxon>PACMAD clade</taxon>
        <taxon>Panicoideae</taxon>
        <taxon>Andropogonodae</taxon>
        <taxon>Andropogoneae</taxon>
        <taxon>Sorghinae</taxon>
        <taxon>Sorghum</taxon>
    </lineage>
</organism>
<accession>A0A921RMJ4</accession>
<evidence type="ECO:0000313" key="3">
    <source>
        <dbReference type="Proteomes" id="UP000807115"/>
    </source>
</evidence>